<evidence type="ECO:0000313" key="5">
    <source>
        <dbReference type="WBParaSite" id="ACAC_0000817501-mRNA-1"/>
    </source>
</evidence>
<evidence type="ECO:0000256" key="1">
    <source>
        <dbReference type="ARBA" id="ARBA00022737"/>
    </source>
</evidence>
<organism evidence="4 5">
    <name type="scientific">Angiostrongylus cantonensis</name>
    <name type="common">Rat lungworm</name>
    <dbReference type="NCBI Taxonomy" id="6313"/>
    <lineage>
        <taxon>Eukaryota</taxon>
        <taxon>Metazoa</taxon>
        <taxon>Ecdysozoa</taxon>
        <taxon>Nematoda</taxon>
        <taxon>Chromadorea</taxon>
        <taxon>Rhabditida</taxon>
        <taxon>Rhabditina</taxon>
        <taxon>Rhabditomorpha</taxon>
        <taxon>Strongyloidea</taxon>
        <taxon>Metastrongylidae</taxon>
        <taxon>Angiostrongylus</taxon>
    </lineage>
</organism>
<dbReference type="Proteomes" id="UP000035642">
    <property type="component" value="Unassembled WGS sequence"/>
</dbReference>
<dbReference type="PANTHER" id="PTHR24201">
    <property type="entry name" value="ANK_REP_REGION DOMAIN-CONTAINING PROTEIN"/>
    <property type="match status" value="1"/>
</dbReference>
<dbReference type="AlphaFoldDB" id="A0A0K0DCA7"/>
<protein>
    <submittedName>
        <fullName evidence="5">ANK_REP_REGION domain-containing protein</fullName>
    </submittedName>
</protein>
<accession>A0A0K0DCA7</accession>
<keyword evidence="4" id="KW-1185">Reference proteome</keyword>
<evidence type="ECO:0000256" key="3">
    <source>
        <dbReference type="PROSITE-ProRule" id="PRU00023"/>
    </source>
</evidence>
<keyword evidence="1" id="KW-0677">Repeat</keyword>
<dbReference type="InterPro" id="IPR050776">
    <property type="entry name" value="Ank_Repeat/CDKN_Inhibitor"/>
</dbReference>
<dbReference type="STRING" id="6313.A0A0K0DCA7"/>
<sequence>MAELLLTLGAFISAKDTHGRTCAHVVCAINDMCGARMLRRLAASFEAVDAGGRTPLLTTVWNGHMEMASYLLETVGGASALSVAAQQGNRDLVVLLLRMGAEPSLKDLAGRTALDVATIYGHDTIKVVLQVRSPICCCLFS</sequence>
<dbReference type="Gene3D" id="1.25.40.20">
    <property type="entry name" value="Ankyrin repeat-containing domain"/>
    <property type="match status" value="2"/>
</dbReference>
<dbReference type="InterPro" id="IPR036770">
    <property type="entry name" value="Ankyrin_rpt-contain_sf"/>
</dbReference>
<reference evidence="5" key="2">
    <citation type="submission" date="2017-02" db="UniProtKB">
        <authorList>
            <consortium name="WormBaseParasite"/>
        </authorList>
    </citation>
    <scope>IDENTIFICATION</scope>
</reference>
<dbReference type="SUPFAM" id="SSF48403">
    <property type="entry name" value="Ankyrin repeat"/>
    <property type="match status" value="1"/>
</dbReference>
<evidence type="ECO:0000256" key="2">
    <source>
        <dbReference type="ARBA" id="ARBA00023043"/>
    </source>
</evidence>
<keyword evidence="2 3" id="KW-0040">ANK repeat</keyword>
<proteinExistence type="predicted"/>
<feature type="repeat" description="ANK" evidence="3">
    <location>
        <begin position="76"/>
        <end position="108"/>
    </location>
</feature>
<dbReference type="InterPro" id="IPR002110">
    <property type="entry name" value="Ankyrin_rpt"/>
</dbReference>
<dbReference type="PROSITE" id="PS50088">
    <property type="entry name" value="ANK_REPEAT"/>
    <property type="match status" value="1"/>
</dbReference>
<dbReference type="PROSITE" id="PS50297">
    <property type="entry name" value="ANK_REP_REGION"/>
    <property type="match status" value="1"/>
</dbReference>
<dbReference type="GO" id="GO:0005634">
    <property type="term" value="C:nucleus"/>
    <property type="evidence" value="ECO:0007669"/>
    <property type="project" value="TreeGrafter"/>
</dbReference>
<reference evidence="4" key="1">
    <citation type="submission" date="2012-09" db="EMBL/GenBank/DDBJ databases">
        <authorList>
            <person name="Martin A.A."/>
        </authorList>
    </citation>
    <scope>NUCLEOTIDE SEQUENCE</scope>
</reference>
<dbReference type="SMART" id="SM00248">
    <property type="entry name" value="ANK"/>
    <property type="match status" value="3"/>
</dbReference>
<name>A0A0K0DCA7_ANGCA</name>
<evidence type="ECO:0000313" key="4">
    <source>
        <dbReference type="Proteomes" id="UP000035642"/>
    </source>
</evidence>
<dbReference type="WBParaSite" id="ACAC_0000817501-mRNA-1">
    <property type="protein sequence ID" value="ACAC_0000817501-mRNA-1"/>
    <property type="gene ID" value="ACAC_0000817501"/>
</dbReference>
<dbReference type="Pfam" id="PF00023">
    <property type="entry name" value="Ank"/>
    <property type="match status" value="2"/>
</dbReference>
<dbReference type="PANTHER" id="PTHR24201:SF16">
    <property type="entry name" value="ANKYRIN-1-LIKE-RELATED"/>
    <property type="match status" value="1"/>
</dbReference>